<dbReference type="Proteomes" id="UP000664203">
    <property type="component" value="Unassembled WGS sequence"/>
</dbReference>
<dbReference type="InterPro" id="IPR056146">
    <property type="entry name" value="DUF7729"/>
</dbReference>
<feature type="domain" description="DUF7729" evidence="1">
    <location>
        <begin position="72"/>
        <end position="288"/>
    </location>
</feature>
<evidence type="ECO:0000313" key="3">
    <source>
        <dbReference type="Proteomes" id="UP000664203"/>
    </source>
</evidence>
<dbReference type="AlphaFoldDB" id="A0A8H3F7Q5"/>
<accession>A0A8H3F7Q5</accession>
<gene>
    <name evidence="2" type="ORF">ALECFALPRED_001259</name>
</gene>
<sequence>MPTEAAEHPGSQSRAVKDHFVDGRIMFDHKHAPLPALHPRDNPVSTNTASTITAAEAAVTSSTSDSSTPTISLPRAFDGGFGTNYTQPSCPTFLRSMVNNDTFISCVPFSLLLQNSMSFFDATRSLSTITAVLNASCSVIFPACSTLMSSFALTLRSSTACQDDYNSENPQVRQAYAALLAYDVSYDASCLKNTPSPGDPDAQQDNDNYCFANAVTNTSSPTDSYVYYLPMGIPLPSGSLPTCDSCLTNTMAVYANAAMNKSQPLNLDYVESATMVNEMCGPAFVNVSIPTARSSSGGGGKSSAASRADAASKAWLGLLVGAAGLVAAL</sequence>
<dbReference type="OrthoDB" id="2564812at2759"/>
<name>A0A8H3F7Q5_9LECA</name>
<keyword evidence="3" id="KW-1185">Reference proteome</keyword>
<dbReference type="EMBL" id="CAJPDR010000127">
    <property type="protein sequence ID" value="CAF9919681.1"/>
    <property type="molecule type" value="Genomic_DNA"/>
</dbReference>
<dbReference type="PANTHER" id="PTHR39460">
    <property type="entry name" value="EXPRESSED PROTEIN"/>
    <property type="match status" value="1"/>
</dbReference>
<organism evidence="2 3">
    <name type="scientific">Alectoria fallacina</name>
    <dbReference type="NCBI Taxonomy" id="1903189"/>
    <lineage>
        <taxon>Eukaryota</taxon>
        <taxon>Fungi</taxon>
        <taxon>Dikarya</taxon>
        <taxon>Ascomycota</taxon>
        <taxon>Pezizomycotina</taxon>
        <taxon>Lecanoromycetes</taxon>
        <taxon>OSLEUM clade</taxon>
        <taxon>Lecanoromycetidae</taxon>
        <taxon>Lecanorales</taxon>
        <taxon>Lecanorineae</taxon>
        <taxon>Parmeliaceae</taxon>
        <taxon>Alectoria</taxon>
    </lineage>
</organism>
<evidence type="ECO:0000259" key="1">
    <source>
        <dbReference type="Pfam" id="PF24855"/>
    </source>
</evidence>
<evidence type="ECO:0000313" key="2">
    <source>
        <dbReference type="EMBL" id="CAF9919681.1"/>
    </source>
</evidence>
<comment type="caution">
    <text evidence="2">The sequence shown here is derived from an EMBL/GenBank/DDBJ whole genome shotgun (WGS) entry which is preliminary data.</text>
</comment>
<proteinExistence type="predicted"/>
<protein>
    <recommendedName>
        <fullName evidence="1">DUF7729 domain-containing protein</fullName>
    </recommendedName>
</protein>
<dbReference type="PANTHER" id="PTHR39460:SF1">
    <property type="entry name" value="C6 TRANSCRIPTION FACTOR"/>
    <property type="match status" value="1"/>
</dbReference>
<reference evidence="2" key="1">
    <citation type="submission" date="2021-03" db="EMBL/GenBank/DDBJ databases">
        <authorList>
            <person name="Tagirdzhanova G."/>
        </authorList>
    </citation>
    <scope>NUCLEOTIDE SEQUENCE</scope>
</reference>
<dbReference type="Pfam" id="PF24855">
    <property type="entry name" value="DUF7729"/>
    <property type="match status" value="1"/>
</dbReference>